<name>A0A9P6LUM4_9FUNG</name>
<dbReference type="GO" id="GO:0031440">
    <property type="term" value="P:regulation of mRNA 3'-end processing"/>
    <property type="evidence" value="ECO:0007669"/>
    <property type="project" value="TreeGrafter"/>
</dbReference>
<keyword evidence="5" id="KW-1185">Reference proteome</keyword>
<dbReference type="GO" id="GO:0000977">
    <property type="term" value="F:RNA polymerase II transcription regulatory region sequence-specific DNA binding"/>
    <property type="evidence" value="ECO:0007669"/>
    <property type="project" value="TreeGrafter"/>
</dbReference>
<evidence type="ECO:0000259" key="3">
    <source>
        <dbReference type="Pfam" id="PF07744"/>
    </source>
</evidence>
<organism evidence="4 5">
    <name type="scientific">Modicella reniformis</name>
    <dbReference type="NCBI Taxonomy" id="1440133"/>
    <lineage>
        <taxon>Eukaryota</taxon>
        <taxon>Fungi</taxon>
        <taxon>Fungi incertae sedis</taxon>
        <taxon>Mucoromycota</taxon>
        <taxon>Mortierellomycotina</taxon>
        <taxon>Mortierellomycetes</taxon>
        <taxon>Mortierellales</taxon>
        <taxon>Mortierellaceae</taxon>
        <taxon>Modicella</taxon>
    </lineage>
</organism>
<dbReference type="EMBL" id="JAAAHW010008615">
    <property type="protein sequence ID" value="KAF9944049.1"/>
    <property type="molecule type" value="Genomic_DNA"/>
</dbReference>
<dbReference type="GO" id="GO:0001139">
    <property type="term" value="F:RNA polymerase II complex recruiting activity"/>
    <property type="evidence" value="ECO:0007669"/>
    <property type="project" value="TreeGrafter"/>
</dbReference>
<proteinExistence type="predicted"/>
<evidence type="ECO:0000313" key="4">
    <source>
        <dbReference type="EMBL" id="KAF9944049.1"/>
    </source>
</evidence>
<feature type="compositionally biased region" description="Basic and acidic residues" evidence="2">
    <location>
        <begin position="202"/>
        <end position="211"/>
    </location>
</feature>
<dbReference type="InterPro" id="IPR012921">
    <property type="entry name" value="SPOC_C"/>
</dbReference>
<dbReference type="Proteomes" id="UP000749646">
    <property type="component" value="Unassembled WGS sequence"/>
</dbReference>
<dbReference type="PANTHER" id="PTHR11477:SF0">
    <property type="entry name" value="IP08861P-RELATED"/>
    <property type="match status" value="1"/>
</dbReference>
<accession>A0A9P6LUM4</accession>
<feature type="region of interest" description="Disordered" evidence="2">
    <location>
        <begin position="162"/>
        <end position="258"/>
    </location>
</feature>
<dbReference type="GO" id="GO:0006368">
    <property type="term" value="P:transcription elongation by RNA polymerase II"/>
    <property type="evidence" value="ECO:0007669"/>
    <property type="project" value="TreeGrafter"/>
</dbReference>
<evidence type="ECO:0000256" key="1">
    <source>
        <dbReference type="ARBA" id="ARBA00023242"/>
    </source>
</evidence>
<keyword evidence="1" id="KW-0539">Nucleus</keyword>
<gene>
    <name evidence="4" type="primary">DIDO1</name>
    <name evidence="4" type="ORF">BGZ65_012733</name>
</gene>
<reference evidence="4" key="1">
    <citation type="journal article" date="2020" name="Fungal Divers.">
        <title>Resolving the Mortierellaceae phylogeny through synthesis of multi-gene phylogenetics and phylogenomics.</title>
        <authorList>
            <person name="Vandepol N."/>
            <person name="Liber J."/>
            <person name="Desiro A."/>
            <person name="Na H."/>
            <person name="Kennedy M."/>
            <person name="Barry K."/>
            <person name="Grigoriev I.V."/>
            <person name="Miller A.N."/>
            <person name="O'Donnell K."/>
            <person name="Stajich J.E."/>
            <person name="Bonito G."/>
        </authorList>
    </citation>
    <scope>NUCLEOTIDE SEQUENCE</scope>
    <source>
        <strain evidence="4">MES-2147</strain>
    </source>
</reference>
<feature type="compositionally biased region" description="Basic residues" evidence="2">
    <location>
        <begin position="163"/>
        <end position="177"/>
    </location>
</feature>
<dbReference type="GO" id="GO:0005634">
    <property type="term" value="C:nucleus"/>
    <property type="evidence" value="ECO:0007669"/>
    <property type="project" value="TreeGrafter"/>
</dbReference>
<evidence type="ECO:0000256" key="2">
    <source>
        <dbReference type="SAM" id="MobiDB-lite"/>
    </source>
</evidence>
<feature type="domain" description="Spen paralogue and orthologue SPOC C-terminal" evidence="3">
    <location>
        <begin position="1"/>
        <end position="158"/>
    </location>
</feature>
<dbReference type="OrthoDB" id="419537at2759"/>
<feature type="non-terminal residue" evidence="4">
    <location>
        <position position="258"/>
    </location>
</feature>
<dbReference type="PANTHER" id="PTHR11477">
    <property type="entry name" value="TRANSCRIPTION FACTOR S-II ZINC FINGER DOMAIN-CONTAINING PROTEIN"/>
    <property type="match status" value="1"/>
</dbReference>
<sequence length="258" mass="28143">MHQVAKFTARAIQVGGRAIPGRHTADPLGDMLAPGWTDIMTKAVSIDGRIPIAAVESYVAQQHQSATKEVIIVQFEVEDPSSISFEKRKAEFQKLFHYFHEKNRNGVVPHKGRHVKDMYLVPVGANDPFPGYFQGLMENEAVARGADPRKDALFGVLVVNKASSHHSQHRDHQHHRDHSPSQARGSPSQHRHSSASASRPYPTHDERRGSKESSSNGYTPTIQVPRPQVPVSTPAVSSPFSVGTTATAAPAPAPAPIK</sequence>
<dbReference type="CDD" id="cd21538">
    <property type="entry name" value="SPOC_TFIIS"/>
    <property type="match status" value="1"/>
</dbReference>
<comment type="caution">
    <text evidence="4">The sequence shown here is derived from an EMBL/GenBank/DDBJ whole genome shotgun (WGS) entry which is preliminary data.</text>
</comment>
<protein>
    <submittedName>
        <fullName evidence="4">Death-inducer obliterator 1</fullName>
    </submittedName>
</protein>
<feature type="compositionally biased region" description="Polar residues" evidence="2">
    <location>
        <begin position="230"/>
        <end position="243"/>
    </location>
</feature>
<dbReference type="GO" id="GO:0031564">
    <property type="term" value="P:transcription antitermination"/>
    <property type="evidence" value="ECO:0007669"/>
    <property type="project" value="TreeGrafter"/>
</dbReference>
<evidence type="ECO:0000313" key="5">
    <source>
        <dbReference type="Proteomes" id="UP000749646"/>
    </source>
</evidence>
<feature type="compositionally biased region" description="Polar residues" evidence="2">
    <location>
        <begin position="212"/>
        <end position="222"/>
    </location>
</feature>
<dbReference type="Pfam" id="PF07744">
    <property type="entry name" value="SPOC"/>
    <property type="match status" value="1"/>
</dbReference>
<dbReference type="AlphaFoldDB" id="A0A9P6LUM4"/>
<dbReference type="GO" id="GO:0006362">
    <property type="term" value="P:transcription elongation by RNA polymerase I"/>
    <property type="evidence" value="ECO:0007669"/>
    <property type="project" value="TreeGrafter"/>
</dbReference>